<name>A0AAV9BVF1_ACOGR</name>
<dbReference type="Proteomes" id="UP001179952">
    <property type="component" value="Unassembled WGS sequence"/>
</dbReference>
<reference evidence="2" key="1">
    <citation type="journal article" date="2023" name="Nat. Commun.">
        <title>Diploid and tetraploid genomes of Acorus and the evolution of monocots.</title>
        <authorList>
            <person name="Ma L."/>
            <person name="Liu K.W."/>
            <person name="Li Z."/>
            <person name="Hsiao Y.Y."/>
            <person name="Qi Y."/>
            <person name="Fu T."/>
            <person name="Tang G.D."/>
            <person name="Zhang D."/>
            <person name="Sun W.H."/>
            <person name="Liu D.K."/>
            <person name="Li Y."/>
            <person name="Chen G.Z."/>
            <person name="Liu X.D."/>
            <person name="Liao X.Y."/>
            <person name="Jiang Y.T."/>
            <person name="Yu X."/>
            <person name="Hao Y."/>
            <person name="Huang J."/>
            <person name="Zhao X.W."/>
            <person name="Ke S."/>
            <person name="Chen Y.Y."/>
            <person name="Wu W.L."/>
            <person name="Hsu J.L."/>
            <person name="Lin Y.F."/>
            <person name="Huang M.D."/>
            <person name="Li C.Y."/>
            <person name="Huang L."/>
            <person name="Wang Z.W."/>
            <person name="Zhao X."/>
            <person name="Zhong W.Y."/>
            <person name="Peng D.H."/>
            <person name="Ahmad S."/>
            <person name="Lan S."/>
            <person name="Zhang J.S."/>
            <person name="Tsai W.C."/>
            <person name="Van de Peer Y."/>
            <person name="Liu Z.J."/>
        </authorList>
    </citation>
    <scope>NUCLEOTIDE SEQUENCE</scope>
    <source>
        <strain evidence="2">SCP</strain>
    </source>
</reference>
<proteinExistence type="predicted"/>
<dbReference type="PANTHER" id="PTHR31973:SF187">
    <property type="entry name" value="MUTATOR TRANSPOSASE MUDRA PROTEIN"/>
    <property type="match status" value="1"/>
</dbReference>
<dbReference type="AlphaFoldDB" id="A0AAV9BVF1"/>
<organism evidence="2 3">
    <name type="scientific">Acorus gramineus</name>
    <name type="common">Dwarf sweet flag</name>
    <dbReference type="NCBI Taxonomy" id="55184"/>
    <lineage>
        <taxon>Eukaryota</taxon>
        <taxon>Viridiplantae</taxon>
        <taxon>Streptophyta</taxon>
        <taxon>Embryophyta</taxon>
        <taxon>Tracheophyta</taxon>
        <taxon>Spermatophyta</taxon>
        <taxon>Magnoliopsida</taxon>
        <taxon>Liliopsida</taxon>
        <taxon>Acoraceae</taxon>
        <taxon>Acorus</taxon>
    </lineage>
</organism>
<dbReference type="PANTHER" id="PTHR31973">
    <property type="entry name" value="POLYPROTEIN, PUTATIVE-RELATED"/>
    <property type="match status" value="1"/>
</dbReference>
<sequence>MIVGFRFPSVFHFRDALKQHCVINEFAVKYIKNDLLRVTTKCRVEKCTWRIHSSILQDGVTFKVKTFNENHTCPSINKVGNEMATSSWTRKKIVPILHTTPELGPSKLRIEIQNKYNIKLPYSRVLRARGKAMELIHGKPAESYKLIPELRQELLKANPDNVVEYQLDVDNTFMCFFVCLGACRMGFL</sequence>
<keyword evidence="3" id="KW-1185">Reference proteome</keyword>
<evidence type="ECO:0000259" key="1">
    <source>
        <dbReference type="Pfam" id="PF03108"/>
    </source>
</evidence>
<reference evidence="2" key="2">
    <citation type="submission" date="2023-06" db="EMBL/GenBank/DDBJ databases">
        <authorList>
            <person name="Ma L."/>
            <person name="Liu K.-W."/>
            <person name="Li Z."/>
            <person name="Hsiao Y.-Y."/>
            <person name="Qi Y."/>
            <person name="Fu T."/>
            <person name="Tang G."/>
            <person name="Zhang D."/>
            <person name="Sun W.-H."/>
            <person name="Liu D.-K."/>
            <person name="Li Y."/>
            <person name="Chen G.-Z."/>
            <person name="Liu X.-D."/>
            <person name="Liao X.-Y."/>
            <person name="Jiang Y.-T."/>
            <person name="Yu X."/>
            <person name="Hao Y."/>
            <person name="Huang J."/>
            <person name="Zhao X.-W."/>
            <person name="Ke S."/>
            <person name="Chen Y.-Y."/>
            <person name="Wu W.-L."/>
            <person name="Hsu J.-L."/>
            <person name="Lin Y.-F."/>
            <person name="Huang M.-D."/>
            <person name="Li C.-Y."/>
            <person name="Huang L."/>
            <person name="Wang Z.-W."/>
            <person name="Zhao X."/>
            <person name="Zhong W.-Y."/>
            <person name="Peng D.-H."/>
            <person name="Ahmad S."/>
            <person name="Lan S."/>
            <person name="Zhang J.-S."/>
            <person name="Tsai W.-C."/>
            <person name="Van De Peer Y."/>
            <person name="Liu Z.-J."/>
        </authorList>
    </citation>
    <scope>NUCLEOTIDE SEQUENCE</scope>
    <source>
        <strain evidence="2">SCP</strain>
        <tissue evidence="2">Leaves</tissue>
    </source>
</reference>
<evidence type="ECO:0000313" key="3">
    <source>
        <dbReference type="Proteomes" id="UP001179952"/>
    </source>
</evidence>
<comment type="caution">
    <text evidence="2">The sequence shown here is derived from an EMBL/GenBank/DDBJ whole genome shotgun (WGS) entry which is preliminary data.</text>
</comment>
<feature type="domain" description="Transposase MuDR plant" evidence="1">
    <location>
        <begin position="1"/>
        <end position="64"/>
    </location>
</feature>
<dbReference type="InterPro" id="IPR004332">
    <property type="entry name" value="Transposase_MuDR"/>
</dbReference>
<protein>
    <recommendedName>
        <fullName evidence="1">Transposase MuDR plant domain-containing protein</fullName>
    </recommendedName>
</protein>
<dbReference type="EMBL" id="JAUJYN010000001">
    <property type="protein sequence ID" value="KAK1280248.1"/>
    <property type="molecule type" value="Genomic_DNA"/>
</dbReference>
<dbReference type="Pfam" id="PF03108">
    <property type="entry name" value="DBD_Tnp_Mut"/>
    <property type="match status" value="1"/>
</dbReference>
<gene>
    <name evidence="2" type="ORF">QJS04_geneDACA014933</name>
</gene>
<evidence type="ECO:0000313" key="2">
    <source>
        <dbReference type="EMBL" id="KAK1280248.1"/>
    </source>
</evidence>
<accession>A0AAV9BVF1</accession>